<comment type="caution">
    <text evidence="1">The sequence shown here is derived from an EMBL/GenBank/DDBJ whole genome shotgun (WGS) entry which is preliminary data.</text>
</comment>
<feature type="non-terminal residue" evidence="1">
    <location>
        <position position="348"/>
    </location>
</feature>
<proteinExistence type="predicted"/>
<gene>
    <name evidence="1" type="ORF">S06H3_17106</name>
</gene>
<accession>X1LQL5</accession>
<evidence type="ECO:0000313" key="1">
    <source>
        <dbReference type="EMBL" id="GAI04685.1"/>
    </source>
</evidence>
<name>X1LQL5_9ZZZZ</name>
<dbReference type="InterPro" id="IPR036278">
    <property type="entry name" value="Sialidase_sf"/>
</dbReference>
<feature type="non-terminal residue" evidence="1">
    <location>
        <position position="1"/>
    </location>
</feature>
<reference evidence="1" key="1">
    <citation type="journal article" date="2014" name="Front. Microbiol.">
        <title>High frequency of phylogenetically diverse reductive dehalogenase-homologous genes in deep subseafloor sedimentary metagenomes.</title>
        <authorList>
            <person name="Kawai M."/>
            <person name="Futagami T."/>
            <person name="Toyoda A."/>
            <person name="Takaki Y."/>
            <person name="Nishi S."/>
            <person name="Hori S."/>
            <person name="Arai W."/>
            <person name="Tsubouchi T."/>
            <person name="Morono Y."/>
            <person name="Uchiyama I."/>
            <person name="Ito T."/>
            <person name="Fujiyama A."/>
            <person name="Inagaki F."/>
            <person name="Takami H."/>
        </authorList>
    </citation>
    <scope>NUCLEOTIDE SEQUENCE</scope>
    <source>
        <strain evidence="1">Expedition CK06-06</strain>
    </source>
</reference>
<organism evidence="1">
    <name type="scientific">marine sediment metagenome</name>
    <dbReference type="NCBI Taxonomy" id="412755"/>
    <lineage>
        <taxon>unclassified sequences</taxon>
        <taxon>metagenomes</taxon>
        <taxon>ecological metagenomes</taxon>
    </lineage>
</organism>
<dbReference type="AlphaFoldDB" id="X1LQL5"/>
<sequence length="348" mass="37067">DMVCSEMSEDILYVTDGNYVYKSVNGGMSFMIVAENSLEILLLGDCGDAFTIDDTPITCLDVGYNATGDSFVFIGVTYTWVDGIVTPTDYPSVLYINEAGYPSEWTDLNLSCFHAITGVPGGYTPYSIGCAPDFATSKKTYVAVTNDADVDITGAHTYIISTVGIVCGWDEVDELFWDCDAVTPNNFEIMHASRFAFPDDFADTGAMFIGVTAWNGTTTNTAGGDVYSAYDTVPQAQDALDLNVQGFTSGCEGLADANICSLDMYGGTDDGSLIAGAYDGYDVLYGGSGTNVWYSTDGGWTWSASAKDPTGVDLTYVIWYADTALAGTNGCNCAISMSCGDVVGQYWN</sequence>
<dbReference type="EMBL" id="BARV01008520">
    <property type="protein sequence ID" value="GAI04685.1"/>
    <property type="molecule type" value="Genomic_DNA"/>
</dbReference>
<protein>
    <submittedName>
        <fullName evidence="1">Uncharacterized protein</fullName>
    </submittedName>
</protein>
<dbReference type="SUPFAM" id="SSF50939">
    <property type="entry name" value="Sialidases"/>
    <property type="match status" value="1"/>
</dbReference>